<gene>
    <name evidence="1" type="ORF">RFULGI_LOCUS5715</name>
</gene>
<sequence>KNQLNLTDLLASTYLPDIVDLVEIVDTVELVEITYRVNMITAIEKFAVN</sequence>
<dbReference type="AlphaFoldDB" id="A0A9N9G3M2"/>
<dbReference type="Proteomes" id="UP000789396">
    <property type="component" value="Unassembled WGS sequence"/>
</dbReference>
<evidence type="ECO:0000313" key="1">
    <source>
        <dbReference type="EMBL" id="CAG8577705.1"/>
    </source>
</evidence>
<proteinExistence type="predicted"/>
<keyword evidence="2" id="KW-1185">Reference proteome</keyword>
<organism evidence="1 2">
    <name type="scientific">Racocetra fulgida</name>
    <dbReference type="NCBI Taxonomy" id="60492"/>
    <lineage>
        <taxon>Eukaryota</taxon>
        <taxon>Fungi</taxon>
        <taxon>Fungi incertae sedis</taxon>
        <taxon>Mucoromycota</taxon>
        <taxon>Glomeromycotina</taxon>
        <taxon>Glomeromycetes</taxon>
        <taxon>Diversisporales</taxon>
        <taxon>Gigasporaceae</taxon>
        <taxon>Racocetra</taxon>
    </lineage>
</organism>
<feature type="non-terminal residue" evidence="1">
    <location>
        <position position="1"/>
    </location>
</feature>
<protein>
    <submittedName>
        <fullName evidence="1">7588_t:CDS:1</fullName>
    </submittedName>
</protein>
<accession>A0A9N9G3M2</accession>
<comment type="caution">
    <text evidence="1">The sequence shown here is derived from an EMBL/GenBank/DDBJ whole genome shotgun (WGS) entry which is preliminary data.</text>
</comment>
<name>A0A9N9G3M2_9GLOM</name>
<dbReference type="EMBL" id="CAJVPZ010006778">
    <property type="protein sequence ID" value="CAG8577705.1"/>
    <property type="molecule type" value="Genomic_DNA"/>
</dbReference>
<evidence type="ECO:0000313" key="2">
    <source>
        <dbReference type="Proteomes" id="UP000789396"/>
    </source>
</evidence>
<reference evidence="1" key="1">
    <citation type="submission" date="2021-06" db="EMBL/GenBank/DDBJ databases">
        <authorList>
            <person name="Kallberg Y."/>
            <person name="Tangrot J."/>
            <person name="Rosling A."/>
        </authorList>
    </citation>
    <scope>NUCLEOTIDE SEQUENCE</scope>
    <source>
        <strain evidence="1">IN212</strain>
    </source>
</reference>